<feature type="region of interest" description="Disordered" evidence="1">
    <location>
        <begin position="38"/>
        <end position="64"/>
    </location>
</feature>
<organism evidence="2 3">
    <name type="scientific">Cirrhinus mrigala</name>
    <name type="common">Mrigala</name>
    <dbReference type="NCBI Taxonomy" id="683832"/>
    <lineage>
        <taxon>Eukaryota</taxon>
        <taxon>Metazoa</taxon>
        <taxon>Chordata</taxon>
        <taxon>Craniata</taxon>
        <taxon>Vertebrata</taxon>
        <taxon>Euteleostomi</taxon>
        <taxon>Actinopterygii</taxon>
        <taxon>Neopterygii</taxon>
        <taxon>Teleostei</taxon>
        <taxon>Ostariophysi</taxon>
        <taxon>Cypriniformes</taxon>
        <taxon>Cyprinidae</taxon>
        <taxon>Labeoninae</taxon>
        <taxon>Labeonini</taxon>
        <taxon>Cirrhinus</taxon>
    </lineage>
</organism>
<feature type="non-terminal residue" evidence="2">
    <location>
        <position position="64"/>
    </location>
</feature>
<feature type="non-terminal residue" evidence="2">
    <location>
        <position position="1"/>
    </location>
</feature>
<dbReference type="AlphaFoldDB" id="A0ABD0QYT4"/>
<proteinExistence type="predicted"/>
<keyword evidence="3" id="KW-1185">Reference proteome</keyword>
<feature type="compositionally biased region" description="Low complexity" evidence="1">
    <location>
        <begin position="39"/>
        <end position="52"/>
    </location>
</feature>
<protein>
    <submittedName>
        <fullName evidence="2">Uncharacterized protein</fullName>
    </submittedName>
</protein>
<name>A0ABD0QYT4_CIRMR</name>
<sequence>AAVEVPQYVGVNLLVEGTSIRRPRAPVYKPFILSHPDPLSKSSTRKSSLTSSHCISGKENQLEE</sequence>
<dbReference type="Proteomes" id="UP001529510">
    <property type="component" value="Unassembled WGS sequence"/>
</dbReference>
<dbReference type="EMBL" id="JAMKFB020000006">
    <property type="protein sequence ID" value="KAL0191396.1"/>
    <property type="molecule type" value="Genomic_DNA"/>
</dbReference>
<accession>A0ABD0QYT4</accession>
<evidence type="ECO:0000313" key="2">
    <source>
        <dbReference type="EMBL" id="KAL0191396.1"/>
    </source>
</evidence>
<reference evidence="2 3" key="1">
    <citation type="submission" date="2024-05" db="EMBL/GenBank/DDBJ databases">
        <title>Genome sequencing and assembly of Indian major carp, Cirrhinus mrigala (Hamilton, 1822).</title>
        <authorList>
            <person name="Mohindra V."/>
            <person name="Chowdhury L.M."/>
            <person name="Lal K."/>
            <person name="Jena J.K."/>
        </authorList>
    </citation>
    <scope>NUCLEOTIDE SEQUENCE [LARGE SCALE GENOMIC DNA]</scope>
    <source>
        <strain evidence="2">CM1030</strain>
        <tissue evidence="2">Blood</tissue>
    </source>
</reference>
<comment type="caution">
    <text evidence="2">The sequence shown here is derived from an EMBL/GenBank/DDBJ whole genome shotgun (WGS) entry which is preliminary data.</text>
</comment>
<evidence type="ECO:0000256" key="1">
    <source>
        <dbReference type="SAM" id="MobiDB-lite"/>
    </source>
</evidence>
<evidence type="ECO:0000313" key="3">
    <source>
        <dbReference type="Proteomes" id="UP001529510"/>
    </source>
</evidence>
<gene>
    <name evidence="2" type="ORF">M9458_014094</name>
</gene>